<accession>A0ABR5SH38</accession>
<dbReference type="EMBL" id="LNQR01000033">
    <property type="protein sequence ID" value="KWT91009.1"/>
    <property type="molecule type" value="Genomic_DNA"/>
</dbReference>
<evidence type="ECO:0000256" key="2">
    <source>
        <dbReference type="ARBA" id="ARBA00022679"/>
    </source>
</evidence>
<name>A0ABR5SH38_9BACT</name>
<dbReference type="PROSITE" id="PS00606">
    <property type="entry name" value="KS3_1"/>
    <property type="match status" value="1"/>
</dbReference>
<keyword evidence="2 3" id="KW-0808">Transferase</keyword>
<dbReference type="InterPro" id="IPR014030">
    <property type="entry name" value="Ketoacyl_synth_N"/>
</dbReference>
<evidence type="ECO:0000313" key="5">
    <source>
        <dbReference type="EMBL" id="KWT91009.1"/>
    </source>
</evidence>
<dbReference type="InterPro" id="IPR020841">
    <property type="entry name" value="PKS_Beta-ketoAc_synthase_dom"/>
</dbReference>
<feature type="domain" description="Ketosynthase family 3 (KS3)" evidence="4">
    <location>
        <begin position="2"/>
        <end position="436"/>
    </location>
</feature>
<dbReference type="Pfam" id="PF00109">
    <property type="entry name" value="ketoacyl-synt"/>
    <property type="match status" value="1"/>
</dbReference>
<dbReference type="PANTHER" id="PTHR11712">
    <property type="entry name" value="POLYKETIDE SYNTHASE-RELATED"/>
    <property type="match status" value="1"/>
</dbReference>
<dbReference type="InterPro" id="IPR014031">
    <property type="entry name" value="Ketoacyl_synth_C"/>
</dbReference>
<dbReference type="Pfam" id="PF02801">
    <property type="entry name" value="Ketoacyl-synt_C"/>
    <property type="match status" value="1"/>
</dbReference>
<dbReference type="InterPro" id="IPR018201">
    <property type="entry name" value="Ketoacyl_synth_AS"/>
</dbReference>
<dbReference type="EC" id="2.3.1.179" evidence="5"/>
<reference evidence="5 6" key="1">
    <citation type="submission" date="2015-11" db="EMBL/GenBank/DDBJ databases">
        <authorList>
            <person name="Lin W."/>
        </authorList>
    </citation>
    <scope>NUCLEOTIDE SEQUENCE [LARGE SCALE GENOMIC DNA]</scope>
    <source>
        <strain evidence="5 6">HCH-1</strain>
    </source>
</reference>
<gene>
    <name evidence="5" type="ORF">ASN18_0956</name>
</gene>
<keyword evidence="6" id="KW-1185">Reference proteome</keyword>
<dbReference type="SUPFAM" id="SSF53901">
    <property type="entry name" value="Thiolase-like"/>
    <property type="match status" value="2"/>
</dbReference>
<dbReference type="Proteomes" id="UP000060487">
    <property type="component" value="Unassembled WGS sequence"/>
</dbReference>
<dbReference type="InterPro" id="IPR000794">
    <property type="entry name" value="Beta-ketoacyl_synthase"/>
</dbReference>
<dbReference type="PANTHER" id="PTHR11712:SF336">
    <property type="entry name" value="3-OXOACYL-[ACYL-CARRIER-PROTEIN] SYNTHASE, MITOCHONDRIAL"/>
    <property type="match status" value="1"/>
</dbReference>
<protein>
    <submittedName>
        <fullName evidence="5">3-oxoacyl-ACP synthase</fullName>
        <ecNumber evidence="5">2.3.1.179</ecNumber>
    </submittedName>
</protein>
<evidence type="ECO:0000313" key="6">
    <source>
        <dbReference type="Proteomes" id="UP000060487"/>
    </source>
</evidence>
<dbReference type="InterPro" id="IPR016039">
    <property type="entry name" value="Thiolase-like"/>
</dbReference>
<evidence type="ECO:0000259" key="4">
    <source>
        <dbReference type="PROSITE" id="PS52004"/>
    </source>
</evidence>
<comment type="similarity">
    <text evidence="1 3">Belongs to the thiolase-like superfamily. Beta-ketoacyl-ACP synthases family.</text>
</comment>
<evidence type="ECO:0000256" key="3">
    <source>
        <dbReference type="RuleBase" id="RU003694"/>
    </source>
</evidence>
<dbReference type="GO" id="GO:0004315">
    <property type="term" value="F:3-oxoacyl-[acyl-carrier-protein] synthase activity"/>
    <property type="evidence" value="ECO:0007669"/>
    <property type="project" value="UniProtKB-EC"/>
</dbReference>
<dbReference type="Gene3D" id="3.40.47.10">
    <property type="match status" value="1"/>
</dbReference>
<dbReference type="SMART" id="SM00825">
    <property type="entry name" value="PKS_KS"/>
    <property type="match status" value="1"/>
</dbReference>
<dbReference type="RefSeq" id="WP_085051569.1">
    <property type="nucleotide sequence ID" value="NZ_LNQR01000033.1"/>
</dbReference>
<comment type="caution">
    <text evidence="5">The sequence shown here is derived from an EMBL/GenBank/DDBJ whole genome shotgun (WGS) entry which is preliminary data.</text>
</comment>
<dbReference type="CDD" id="cd00834">
    <property type="entry name" value="KAS_I_II"/>
    <property type="match status" value="1"/>
</dbReference>
<evidence type="ECO:0000256" key="1">
    <source>
        <dbReference type="ARBA" id="ARBA00008467"/>
    </source>
</evidence>
<dbReference type="PROSITE" id="PS52004">
    <property type="entry name" value="KS3_2"/>
    <property type="match status" value="1"/>
</dbReference>
<sequence>MAPRVVITGYGAVTPLGSNAEDSFNKASEGVSGISMIESFDTTGMPCRIGGEIKREPSLDIIGQSLPSNSKIDIRRLEKYTPRPIKFMIEATVEAITQAGLHGNVSIAPQRMGVALGYHGENPPVNDMMFVHKFYRPSKSSQPWDMKALANAGGYPYFSFFRRKSDVATAILGGIFDCKGPNISIASACAAGAQAIGEAASIIRDGAADIMIAGGCESSLNFTGFVGFVLIKAMSEKYSAPEKASRPFDRKRNGFVMSEGAGVVILEELEHARRRGAPIFAEFLGYGSSADAYRITDTHPKGEGAILAMRAALKDASLTTSDIDYINAHGTSTLMNDQTETEAIKQVFQERAAALYISSNKSMIGHTIAAAGAIECVLSTIGINKSIILPTINYENPDPKCNLNYVPNTAINCLHKRVLSNSFGFGGQNACLAIGKYD</sequence>
<proteinExistence type="inferred from homology"/>
<keyword evidence="5" id="KW-0012">Acyltransferase</keyword>
<organism evidence="5 6">
    <name type="scientific">Candidatus Magnetominusculus xianensis</name>
    <dbReference type="NCBI Taxonomy" id="1748249"/>
    <lineage>
        <taxon>Bacteria</taxon>
        <taxon>Pseudomonadati</taxon>
        <taxon>Nitrospirota</taxon>
        <taxon>Nitrospiria</taxon>
        <taxon>Nitrospirales</taxon>
        <taxon>Nitrospiraceae</taxon>
        <taxon>Candidatus Magnetominusculus</taxon>
    </lineage>
</organism>